<organism evidence="2 3">
    <name type="scientific">Chloropicon primus</name>
    <dbReference type="NCBI Taxonomy" id="1764295"/>
    <lineage>
        <taxon>Eukaryota</taxon>
        <taxon>Viridiplantae</taxon>
        <taxon>Chlorophyta</taxon>
        <taxon>Chloropicophyceae</taxon>
        <taxon>Chloropicales</taxon>
        <taxon>Chloropicaceae</taxon>
        <taxon>Chloropicon</taxon>
    </lineage>
</organism>
<accession>A0A5B8MRP0</accession>
<keyword evidence="3" id="KW-1185">Reference proteome</keyword>
<dbReference type="Proteomes" id="UP000316726">
    <property type="component" value="Chromosome 10"/>
</dbReference>
<dbReference type="EMBL" id="CP031043">
    <property type="protein sequence ID" value="QDZ23259.1"/>
    <property type="molecule type" value="Genomic_DNA"/>
</dbReference>
<sequence length="198" mass="21948">MAAVLVLSGWGIGKARAEDLEATSDPYKQGQGNVSLGLLKGRVRGCPTNVNPNCVSTSSLSTSYQTPWKAPEGMSMKEACELIKDTLLGKGAVLREYGEVSETDPELGTYLRFDLEGNFGREKPDHVEFLVRKTDPVNWEGESSGLSVFFRSIAGGVRYIYPIQQPITDFSKQRKRMEGIRNDLGWRLSGCELIECYE</sequence>
<gene>
    <name evidence="2" type="ORF">A3770_10p57770</name>
</gene>
<evidence type="ECO:0000256" key="1">
    <source>
        <dbReference type="SAM" id="SignalP"/>
    </source>
</evidence>
<dbReference type="PANTHER" id="PTHR36783:SF2">
    <property type="entry name" value="THYLAKOID LUMENAL 17.9 KDA PROTEIN, CHLOROPLASTIC"/>
    <property type="match status" value="1"/>
</dbReference>
<evidence type="ECO:0000313" key="3">
    <source>
        <dbReference type="Proteomes" id="UP000316726"/>
    </source>
</evidence>
<reference evidence="2 3" key="1">
    <citation type="submission" date="2018-07" db="EMBL/GenBank/DDBJ databases">
        <title>The complete nuclear genome of the prasinophyte Chloropicon primus (CCMP1205).</title>
        <authorList>
            <person name="Pombert J.-F."/>
            <person name="Otis C."/>
            <person name="Turmel M."/>
            <person name="Lemieux C."/>
        </authorList>
    </citation>
    <scope>NUCLEOTIDE SEQUENCE [LARGE SCALE GENOMIC DNA]</scope>
    <source>
        <strain evidence="2 3">CCMP1205</strain>
    </source>
</reference>
<protein>
    <submittedName>
        <fullName evidence="2">Uncharacterized protein</fullName>
    </submittedName>
</protein>
<dbReference type="PANTHER" id="PTHR36783">
    <property type="entry name" value="THYLAKOID LUMENAL 17.9 KDA PROTEIN, CHLOROPLASTIC"/>
    <property type="match status" value="1"/>
</dbReference>
<dbReference type="InterPro" id="IPR037734">
    <property type="entry name" value="Thylakoid_lumenal_17.9"/>
</dbReference>
<keyword evidence="1" id="KW-0732">Signal</keyword>
<dbReference type="OrthoDB" id="200029at2759"/>
<feature type="signal peptide" evidence="1">
    <location>
        <begin position="1"/>
        <end position="17"/>
    </location>
</feature>
<feature type="chain" id="PRO_5023073161" evidence="1">
    <location>
        <begin position="18"/>
        <end position="198"/>
    </location>
</feature>
<name>A0A5B8MRP0_9CHLO</name>
<evidence type="ECO:0000313" key="2">
    <source>
        <dbReference type="EMBL" id="QDZ23259.1"/>
    </source>
</evidence>
<proteinExistence type="predicted"/>
<dbReference type="AlphaFoldDB" id="A0A5B8MRP0"/>